<dbReference type="RefSeq" id="XP_065670405.1">
    <property type="nucleotide sequence ID" value="XM_065814333.1"/>
</dbReference>
<protein>
    <submittedName>
        <fullName evidence="3">Uncharacterized protein LOC136088987</fullName>
    </submittedName>
</protein>
<proteinExistence type="predicted"/>
<dbReference type="Pfam" id="PF12762">
    <property type="entry name" value="DDE_Tnp_IS1595"/>
    <property type="match status" value="1"/>
</dbReference>
<dbReference type="SMART" id="SM01126">
    <property type="entry name" value="DDE_Tnp_IS1595"/>
    <property type="match status" value="1"/>
</dbReference>
<feature type="domain" description="ISXO2-like transposase" evidence="1">
    <location>
        <begin position="130"/>
        <end position="252"/>
    </location>
</feature>
<evidence type="ECO:0000313" key="3">
    <source>
        <dbReference type="RefSeq" id="XP_065670405.1"/>
    </source>
</evidence>
<organism evidence="2 3">
    <name type="scientific">Hydra vulgaris</name>
    <name type="common">Hydra</name>
    <name type="synonym">Hydra attenuata</name>
    <dbReference type="NCBI Taxonomy" id="6087"/>
    <lineage>
        <taxon>Eukaryota</taxon>
        <taxon>Metazoa</taxon>
        <taxon>Cnidaria</taxon>
        <taxon>Hydrozoa</taxon>
        <taxon>Hydroidolina</taxon>
        <taxon>Anthoathecata</taxon>
        <taxon>Aplanulata</taxon>
        <taxon>Hydridae</taxon>
        <taxon>Hydra</taxon>
    </lineage>
</organism>
<dbReference type="PANTHER" id="PTHR47163">
    <property type="entry name" value="DDE_TNP_IS1595 DOMAIN-CONTAINING PROTEIN"/>
    <property type="match status" value="1"/>
</dbReference>
<dbReference type="Proteomes" id="UP001652625">
    <property type="component" value="Chromosome 12"/>
</dbReference>
<evidence type="ECO:0000259" key="1">
    <source>
        <dbReference type="SMART" id="SM01126"/>
    </source>
</evidence>
<dbReference type="InterPro" id="IPR053164">
    <property type="entry name" value="IS1016-like_transposase"/>
</dbReference>
<name>A0ABM4D7W0_HYDVU</name>
<dbReference type="InterPro" id="IPR024445">
    <property type="entry name" value="Tnp_ISXO2-like"/>
</dbReference>
<dbReference type="NCBIfam" id="NF033547">
    <property type="entry name" value="transpos_IS1595"/>
    <property type="match status" value="1"/>
</dbReference>
<evidence type="ECO:0000313" key="2">
    <source>
        <dbReference type="Proteomes" id="UP001652625"/>
    </source>
</evidence>
<reference evidence="3" key="1">
    <citation type="submission" date="2025-08" db="UniProtKB">
        <authorList>
            <consortium name="RefSeq"/>
        </authorList>
    </citation>
    <scope>IDENTIFICATION</scope>
</reference>
<keyword evidence="2" id="KW-1185">Reference proteome</keyword>
<gene>
    <name evidence="3" type="primary">LOC136088987</name>
</gene>
<dbReference type="PANTHER" id="PTHR47163:SF2">
    <property type="entry name" value="SI:DKEY-17M8.2"/>
    <property type="match status" value="1"/>
</dbReference>
<accession>A0ABM4D7W0</accession>
<sequence length="297" mass="34960">MSSLTHFIELINEENLIRFLQHYRLMDIQKFCECGHAMNVQKYNRCQDKHIWRCCKCKKTKTIRSGFFQICSSLDISSILQLMFLWIAEVPVTTASDIVGICKNTSIQWYQYFRDFICSFKIIDVPDRNQLGGPGHVVEIDESLMFKRKNNIEHVVEQHWIFGAYDLMTKKGYLTRVEDRSAATLVPLIQRWVAVGSTIHSDQWAAYNNLNNIGFNHLTVNHTTNFVDPVTQATSNHVEAFWSRIKRRLKFVCGSQGDLKWSRLDEAIYREYFAFKTENLWQNFTIFLQHVHDKYPL</sequence>
<dbReference type="GeneID" id="136088987"/>